<dbReference type="EMBL" id="NMQT01000160">
    <property type="protein sequence ID" value="OXM45982.1"/>
    <property type="molecule type" value="Genomic_DNA"/>
</dbReference>
<dbReference type="OrthoDB" id="3688289at2"/>
<dbReference type="Proteomes" id="UP000215223">
    <property type="component" value="Unassembled WGS sequence"/>
</dbReference>
<gene>
    <name evidence="2" type="ORF">CFP71_37470</name>
</gene>
<feature type="chain" id="PRO_5013325434" evidence="1">
    <location>
        <begin position="32"/>
        <end position="131"/>
    </location>
</feature>
<comment type="caution">
    <text evidence="2">The sequence shown here is derived from an EMBL/GenBank/DDBJ whole genome shotgun (WGS) entry which is preliminary data.</text>
</comment>
<accession>A0A229RH48</accession>
<name>A0A229RH48_9PSEU</name>
<sequence>MKFPGNVAARAIVAFAVAGIMTGAAASPASAAAGTLTVCSQGSYSSYVTFVARGIATAAVDPGGCADFTGFTGDEAEPIEVYGISGSAAFRVAEGGYRGNLGGKVVTYGKPGDVWAVTPDVGKDAGSDDDS</sequence>
<reference evidence="2 3" key="1">
    <citation type="submission" date="2017-07" db="EMBL/GenBank/DDBJ databases">
        <title>Amycolatopsis thailandensis Genome sequencing and assembly.</title>
        <authorList>
            <person name="Kaur N."/>
            <person name="Mayilraj S."/>
        </authorList>
    </citation>
    <scope>NUCLEOTIDE SEQUENCE [LARGE SCALE GENOMIC DNA]</scope>
    <source>
        <strain evidence="2 3">JCM 16380</strain>
    </source>
</reference>
<keyword evidence="3" id="KW-1185">Reference proteome</keyword>
<protein>
    <submittedName>
        <fullName evidence="2">Uncharacterized protein</fullName>
    </submittedName>
</protein>
<feature type="signal peptide" evidence="1">
    <location>
        <begin position="1"/>
        <end position="31"/>
    </location>
</feature>
<dbReference type="RefSeq" id="WP_093938648.1">
    <property type="nucleotide sequence ID" value="NZ_NMQT01000160.1"/>
</dbReference>
<keyword evidence="1" id="KW-0732">Signal</keyword>
<dbReference type="AlphaFoldDB" id="A0A229RH48"/>
<evidence type="ECO:0000313" key="2">
    <source>
        <dbReference type="EMBL" id="OXM45982.1"/>
    </source>
</evidence>
<evidence type="ECO:0000313" key="3">
    <source>
        <dbReference type="Proteomes" id="UP000215223"/>
    </source>
</evidence>
<organism evidence="2 3">
    <name type="scientific">Amycolatopsis thailandensis</name>
    <dbReference type="NCBI Taxonomy" id="589330"/>
    <lineage>
        <taxon>Bacteria</taxon>
        <taxon>Bacillati</taxon>
        <taxon>Actinomycetota</taxon>
        <taxon>Actinomycetes</taxon>
        <taxon>Pseudonocardiales</taxon>
        <taxon>Pseudonocardiaceae</taxon>
        <taxon>Amycolatopsis</taxon>
    </lineage>
</organism>
<proteinExistence type="predicted"/>
<evidence type="ECO:0000256" key="1">
    <source>
        <dbReference type="SAM" id="SignalP"/>
    </source>
</evidence>